<reference evidence="1 2" key="1">
    <citation type="submission" date="2019-03" db="EMBL/GenBank/DDBJ databases">
        <title>Sequencing the genomes of 1000 actinobacteria strains.</title>
        <authorList>
            <person name="Klenk H.-P."/>
        </authorList>
    </citation>
    <scope>NUCLEOTIDE SEQUENCE [LARGE SCALE GENOMIC DNA]</scope>
    <source>
        <strain evidence="1 2">DSM 18936</strain>
    </source>
</reference>
<protein>
    <submittedName>
        <fullName evidence="1">Uncharacterized protein</fullName>
    </submittedName>
</protein>
<dbReference type="Proteomes" id="UP000294558">
    <property type="component" value="Unassembled WGS sequence"/>
</dbReference>
<sequence length="84" mass="9652">MEQSGRGRKSGTFGLCSLDLPRSWEANSDSSIWAGCSLGPIDRPLAVMKTNRHCREELWVQDVVGPFDEARKRHRVDFHNRLFH</sequence>
<name>A0A4R7I1M8_9ACTN</name>
<keyword evidence="2" id="KW-1185">Reference proteome</keyword>
<accession>A0A4R7I1M8</accession>
<evidence type="ECO:0000313" key="2">
    <source>
        <dbReference type="Proteomes" id="UP000294558"/>
    </source>
</evidence>
<comment type="caution">
    <text evidence="1">The sequence shown here is derived from an EMBL/GenBank/DDBJ whole genome shotgun (WGS) entry which is preliminary data.</text>
</comment>
<evidence type="ECO:0000313" key="1">
    <source>
        <dbReference type="EMBL" id="TDT16403.1"/>
    </source>
</evidence>
<dbReference type="EMBL" id="SOAU01000001">
    <property type="protein sequence ID" value="TDT16403.1"/>
    <property type="molecule type" value="Genomic_DNA"/>
</dbReference>
<organism evidence="1 2">
    <name type="scientific">Ilumatobacter fluminis</name>
    <dbReference type="NCBI Taxonomy" id="467091"/>
    <lineage>
        <taxon>Bacteria</taxon>
        <taxon>Bacillati</taxon>
        <taxon>Actinomycetota</taxon>
        <taxon>Acidimicrobiia</taxon>
        <taxon>Acidimicrobiales</taxon>
        <taxon>Ilumatobacteraceae</taxon>
        <taxon>Ilumatobacter</taxon>
    </lineage>
</organism>
<gene>
    <name evidence="1" type="ORF">BDK89_1992</name>
</gene>
<proteinExistence type="predicted"/>
<dbReference type="AlphaFoldDB" id="A0A4R7I1M8"/>